<evidence type="ECO:0000313" key="12">
    <source>
        <dbReference type="Proteomes" id="UP000436088"/>
    </source>
</evidence>
<dbReference type="GO" id="GO:0051015">
    <property type="term" value="F:actin filament binding"/>
    <property type="evidence" value="ECO:0007669"/>
    <property type="project" value="UniProtKB-ARBA"/>
</dbReference>
<dbReference type="InterPro" id="IPR001781">
    <property type="entry name" value="Znf_LIM"/>
</dbReference>
<evidence type="ECO:0000256" key="6">
    <source>
        <dbReference type="ARBA" id="ARBA00023203"/>
    </source>
</evidence>
<feature type="region of interest" description="Disordered" evidence="9">
    <location>
        <begin position="133"/>
        <end position="165"/>
    </location>
</feature>
<keyword evidence="3 8" id="KW-0479">Metal-binding</keyword>
<comment type="subcellular location">
    <subcellularLocation>
        <location evidence="1">Cytoplasm</location>
        <location evidence="1">Cytoskeleton</location>
    </subcellularLocation>
</comment>
<reference evidence="11" key="1">
    <citation type="submission" date="2019-09" db="EMBL/GenBank/DDBJ databases">
        <title>Draft genome information of white flower Hibiscus syriacus.</title>
        <authorList>
            <person name="Kim Y.-M."/>
        </authorList>
    </citation>
    <scope>NUCLEOTIDE SEQUENCE [LARGE SCALE GENOMIC DNA]</scope>
    <source>
        <strain evidence="11">YM2019G1</strain>
    </source>
</reference>
<comment type="subunit">
    <text evidence="2">Interacts with F-actin.</text>
</comment>
<dbReference type="GO" id="GO:0005856">
    <property type="term" value="C:cytoskeleton"/>
    <property type="evidence" value="ECO:0007669"/>
    <property type="project" value="UniProtKB-SubCell"/>
</dbReference>
<evidence type="ECO:0000256" key="3">
    <source>
        <dbReference type="ARBA" id="ARBA00022723"/>
    </source>
</evidence>
<organism evidence="11 12">
    <name type="scientific">Hibiscus syriacus</name>
    <name type="common">Rose of Sharon</name>
    <dbReference type="NCBI Taxonomy" id="106335"/>
    <lineage>
        <taxon>Eukaryota</taxon>
        <taxon>Viridiplantae</taxon>
        <taxon>Streptophyta</taxon>
        <taxon>Embryophyta</taxon>
        <taxon>Tracheophyta</taxon>
        <taxon>Spermatophyta</taxon>
        <taxon>Magnoliopsida</taxon>
        <taxon>eudicotyledons</taxon>
        <taxon>Gunneridae</taxon>
        <taxon>Pentapetalae</taxon>
        <taxon>rosids</taxon>
        <taxon>malvids</taxon>
        <taxon>Malvales</taxon>
        <taxon>Malvaceae</taxon>
        <taxon>Malvoideae</taxon>
        <taxon>Hibiscus</taxon>
    </lineage>
</organism>
<dbReference type="EMBL" id="VEPZ02000534">
    <property type="protein sequence ID" value="KAE8723309.1"/>
    <property type="molecule type" value="Genomic_DNA"/>
</dbReference>
<dbReference type="GO" id="GO:0046872">
    <property type="term" value="F:metal ion binding"/>
    <property type="evidence" value="ECO:0007669"/>
    <property type="project" value="UniProtKB-KW"/>
</dbReference>
<dbReference type="FunFam" id="2.10.110.10:FF:000002">
    <property type="entry name" value="LIM domain and actin-binding 1"/>
    <property type="match status" value="1"/>
</dbReference>
<keyword evidence="4 8" id="KW-0862">Zinc</keyword>
<keyword evidence="7" id="KW-0963">Cytoplasm</keyword>
<protein>
    <submittedName>
        <fullName evidence="11">LIM domain-containing protein PLIM2a</fullName>
    </submittedName>
</protein>
<keyword evidence="6" id="KW-0009">Actin-binding</keyword>
<keyword evidence="7" id="KW-0206">Cytoskeleton</keyword>
<keyword evidence="12" id="KW-1185">Reference proteome</keyword>
<name>A0A6A3C8D9_HIBSY</name>
<evidence type="ECO:0000256" key="5">
    <source>
        <dbReference type="ARBA" id="ARBA00023038"/>
    </source>
</evidence>
<feature type="domain" description="LIM zinc-binding" evidence="10">
    <location>
        <begin position="58"/>
        <end position="118"/>
    </location>
</feature>
<feature type="compositionally biased region" description="Acidic residues" evidence="9">
    <location>
        <begin position="155"/>
        <end position="165"/>
    </location>
</feature>
<evidence type="ECO:0000256" key="7">
    <source>
        <dbReference type="ARBA" id="ARBA00023212"/>
    </source>
</evidence>
<evidence type="ECO:0000259" key="10">
    <source>
        <dbReference type="PROSITE" id="PS50023"/>
    </source>
</evidence>
<sequence length="165" mass="18510">MSFFLCEIYLYCSTTSIDRGVFNLSNRILLLLLHEVVCNMLQNRTPNKLSSMFSGTQDKCAACEKTVYPLEKVTMEGECYHKTCFRCAHGGCPLTHSSYAALNGILYCKHHFAQLFMVKGNYNHVLQAATNRRNSSSASDLTETQAIPEETAASNEDESKEESED</sequence>
<evidence type="ECO:0000256" key="8">
    <source>
        <dbReference type="PROSITE-ProRule" id="PRU00125"/>
    </source>
</evidence>
<evidence type="ECO:0000256" key="2">
    <source>
        <dbReference type="ARBA" id="ARBA00011385"/>
    </source>
</evidence>
<proteinExistence type="predicted"/>
<dbReference type="PROSITE" id="PS50023">
    <property type="entry name" value="LIM_DOMAIN_2"/>
    <property type="match status" value="1"/>
</dbReference>
<dbReference type="Gene3D" id="2.10.110.10">
    <property type="entry name" value="Cysteine Rich Protein"/>
    <property type="match status" value="1"/>
</dbReference>
<evidence type="ECO:0000256" key="1">
    <source>
        <dbReference type="ARBA" id="ARBA00004245"/>
    </source>
</evidence>
<evidence type="ECO:0000256" key="4">
    <source>
        <dbReference type="ARBA" id="ARBA00022833"/>
    </source>
</evidence>
<comment type="caution">
    <text evidence="11">The sequence shown here is derived from an EMBL/GenBank/DDBJ whole genome shotgun (WGS) entry which is preliminary data.</text>
</comment>
<dbReference type="PANTHER" id="PTHR24206">
    <property type="entry name" value="OS06G0237300 PROTEIN"/>
    <property type="match status" value="1"/>
</dbReference>
<dbReference type="Pfam" id="PF00412">
    <property type="entry name" value="LIM"/>
    <property type="match status" value="1"/>
</dbReference>
<dbReference type="SMART" id="SM00132">
    <property type="entry name" value="LIM"/>
    <property type="match status" value="1"/>
</dbReference>
<dbReference type="Proteomes" id="UP000436088">
    <property type="component" value="Unassembled WGS sequence"/>
</dbReference>
<keyword evidence="5 8" id="KW-0440">LIM domain</keyword>
<gene>
    <name evidence="11" type="ORF">F3Y22_tig00012523pilonHSYRG00142</name>
</gene>
<dbReference type="SUPFAM" id="SSF57716">
    <property type="entry name" value="Glucocorticoid receptor-like (DNA-binding domain)"/>
    <property type="match status" value="2"/>
</dbReference>
<evidence type="ECO:0000313" key="11">
    <source>
        <dbReference type="EMBL" id="KAE8723309.1"/>
    </source>
</evidence>
<dbReference type="GO" id="GO:0051017">
    <property type="term" value="P:actin filament bundle assembly"/>
    <property type="evidence" value="ECO:0007669"/>
    <property type="project" value="UniProtKB-ARBA"/>
</dbReference>
<evidence type="ECO:0000256" key="9">
    <source>
        <dbReference type="SAM" id="MobiDB-lite"/>
    </source>
</evidence>
<dbReference type="AlphaFoldDB" id="A0A6A3C8D9"/>
<accession>A0A6A3C8D9</accession>